<dbReference type="Gene3D" id="3.90.550.10">
    <property type="entry name" value="Spore Coat Polysaccharide Biosynthesis Protein SpsA, Chain A"/>
    <property type="match status" value="1"/>
</dbReference>
<dbReference type="CDD" id="cd00761">
    <property type="entry name" value="Glyco_tranf_GTA_type"/>
    <property type="match status" value="1"/>
</dbReference>
<dbReference type="InterPro" id="IPR001173">
    <property type="entry name" value="Glyco_trans_2-like"/>
</dbReference>
<comment type="caution">
    <text evidence="2">The sequence shown here is derived from an EMBL/GenBank/DDBJ whole genome shotgun (WGS) entry which is preliminary data.</text>
</comment>
<evidence type="ECO:0000259" key="1">
    <source>
        <dbReference type="Pfam" id="PF00535"/>
    </source>
</evidence>
<dbReference type="PANTHER" id="PTHR43685">
    <property type="entry name" value="GLYCOSYLTRANSFERASE"/>
    <property type="match status" value="1"/>
</dbReference>
<keyword evidence="3" id="KW-1185">Reference proteome</keyword>
<evidence type="ECO:0000313" key="3">
    <source>
        <dbReference type="Proteomes" id="UP000252107"/>
    </source>
</evidence>
<dbReference type="InterPro" id="IPR029044">
    <property type="entry name" value="Nucleotide-diphossugar_trans"/>
</dbReference>
<sequence length="318" mass="36673">MPKVSVIIPAYNAMLYLPKTVDSVLKQTFTDFEVLIINDGSSDHILEWATGLQDPRVKVISQENQGLPGARNTGITHAQGEYIAFLDADDLWEPTKLEKQVYCLDNKPIVGLVYTWTILVDWQDNPTGRIFASHAEGNVWQQLMETNEMCNGSSSMVRRCCFDTVGVFDRSLKSAEDLDMWLRLAARYPFAVVKEPLTLYRQHSNSMSKNRERMIENLRIVIEKTFQSVPLDLLHLRNRAYASLNVGLAWLAIEEGDYKKAIHFRQQALLHHPKIRYSQKFIRLSLAILLIRWFGPHGYDGLRSLSHFLYWQILSFAR</sequence>
<gene>
    <name evidence="2" type="ORF">A6770_29915</name>
</gene>
<proteinExistence type="predicted"/>
<protein>
    <submittedName>
        <fullName evidence="2">Glycosyl transferase family A</fullName>
    </submittedName>
</protein>
<dbReference type="GO" id="GO:0016740">
    <property type="term" value="F:transferase activity"/>
    <property type="evidence" value="ECO:0007669"/>
    <property type="project" value="UniProtKB-KW"/>
</dbReference>
<dbReference type="EMBL" id="LXQD01000326">
    <property type="protein sequence ID" value="RCJ22320.1"/>
    <property type="molecule type" value="Genomic_DNA"/>
</dbReference>
<dbReference type="AlphaFoldDB" id="A0A367QF18"/>
<reference evidence="2" key="1">
    <citation type="submission" date="2016-04" db="EMBL/GenBank/DDBJ databases">
        <authorList>
            <person name="Tabuchi Yagui T.R."/>
        </authorList>
    </citation>
    <scope>NUCLEOTIDE SEQUENCE [LARGE SCALE GENOMIC DNA]</scope>
    <source>
        <strain evidence="2">NIES-26</strain>
    </source>
</reference>
<evidence type="ECO:0000313" key="2">
    <source>
        <dbReference type="EMBL" id="RCJ22320.1"/>
    </source>
</evidence>
<dbReference type="InterPro" id="IPR050834">
    <property type="entry name" value="Glycosyltransf_2"/>
</dbReference>
<dbReference type="PANTHER" id="PTHR43685:SF2">
    <property type="entry name" value="GLYCOSYLTRANSFERASE 2-LIKE DOMAIN-CONTAINING PROTEIN"/>
    <property type="match status" value="1"/>
</dbReference>
<feature type="domain" description="Glycosyltransferase 2-like" evidence="1">
    <location>
        <begin position="5"/>
        <end position="125"/>
    </location>
</feature>
<dbReference type="Proteomes" id="UP000252107">
    <property type="component" value="Unassembled WGS sequence"/>
</dbReference>
<organism evidence="2 3">
    <name type="scientific">Nostoc minutum NIES-26</name>
    <dbReference type="NCBI Taxonomy" id="1844469"/>
    <lineage>
        <taxon>Bacteria</taxon>
        <taxon>Bacillati</taxon>
        <taxon>Cyanobacteriota</taxon>
        <taxon>Cyanophyceae</taxon>
        <taxon>Nostocales</taxon>
        <taxon>Nostocaceae</taxon>
        <taxon>Nostoc</taxon>
    </lineage>
</organism>
<dbReference type="Pfam" id="PF00535">
    <property type="entry name" value="Glycos_transf_2"/>
    <property type="match status" value="1"/>
</dbReference>
<keyword evidence="2" id="KW-0808">Transferase</keyword>
<dbReference type="SUPFAM" id="SSF53448">
    <property type="entry name" value="Nucleotide-diphospho-sugar transferases"/>
    <property type="match status" value="1"/>
</dbReference>
<accession>A0A367QF18</accession>
<name>A0A367QF18_9NOSO</name>